<sequence>MDCHDPWSSTWELLGIYKESVDFGNDMFFEQLFKHQGYCLWDGDKESFDDDGGNQGGGDKEHHKSKDYSHWGESDYQFMQAMRNELPSGCTQFKLTYGSEKYYYVDIKPCHKAT</sequence>
<dbReference type="AlphaFoldDB" id="A0ABD3QAH8"/>
<evidence type="ECO:0000313" key="2">
    <source>
        <dbReference type="Proteomes" id="UP001530400"/>
    </source>
</evidence>
<accession>A0ABD3QAH8</accession>
<dbReference type="Proteomes" id="UP001530400">
    <property type="component" value="Unassembled WGS sequence"/>
</dbReference>
<name>A0ABD3QAH8_9STRA</name>
<comment type="caution">
    <text evidence="1">The sequence shown here is derived from an EMBL/GenBank/DDBJ whole genome shotgun (WGS) entry which is preliminary data.</text>
</comment>
<proteinExistence type="predicted"/>
<keyword evidence="2" id="KW-1185">Reference proteome</keyword>
<reference evidence="1 2" key="1">
    <citation type="submission" date="2024-10" db="EMBL/GenBank/DDBJ databases">
        <title>Updated reference genomes for cyclostephanoid diatoms.</title>
        <authorList>
            <person name="Roberts W.R."/>
            <person name="Alverson A.J."/>
        </authorList>
    </citation>
    <scope>NUCLEOTIDE SEQUENCE [LARGE SCALE GENOMIC DNA]</scope>
    <source>
        <strain evidence="1 2">AJA010-31</strain>
    </source>
</reference>
<gene>
    <name evidence="1" type="ORF">ACHAWO_009778</name>
</gene>
<dbReference type="EMBL" id="JALLPJ020000282">
    <property type="protein sequence ID" value="KAL3796741.1"/>
    <property type="molecule type" value="Genomic_DNA"/>
</dbReference>
<protein>
    <submittedName>
        <fullName evidence="1">Uncharacterized protein</fullName>
    </submittedName>
</protein>
<organism evidence="1 2">
    <name type="scientific">Cyclotella atomus</name>
    <dbReference type="NCBI Taxonomy" id="382360"/>
    <lineage>
        <taxon>Eukaryota</taxon>
        <taxon>Sar</taxon>
        <taxon>Stramenopiles</taxon>
        <taxon>Ochrophyta</taxon>
        <taxon>Bacillariophyta</taxon>
        <taxon>Coscinodiscophyceae</taxon>
        <taxon>Thalassiosirophycidae</taxon>
        <taxon>Stephanodiscales</taxon>
        <taxon>Stephanodiscaceae</taxon>
        <taxon>Cyclotella</taxon>
    </lineage>
</organism>
<evidence type="ECO:0000313" key="1">
    <source>
        <dbReference type="EMBL" id="KAL3796741.1"/>
    </source>
</evidence>